<dbReference type="InterPro" id="IPR036396">
    <property type="entry name" value="Cyt_P450_sf"/>
</dbReference>
<evidence type="ECO:0000256" key="2">
    <source>
        <dbReference type="ARBA" id="ARBA00004370"/>
    </source>
</evidence>
<dbReference type="Pfam" id="PF00067">
    <property type="entry name" value="p450"/>
    <property type="match status" value="1"/>
</dbReference>
<dbReference type="InParanoid" id="D8S9R0"/>
<keyword evidence="4" id="KW-0349">Heme</keyword>
<dbReference type="HOGENOM" id="CLU_1095809_0_0_1"/>
<keyword evidence="9" id="KW-0472">Membrane</keyword>
<dbReference type="PANTHER" id="PTHR47943:SF8">
    <property type="entry name" value="CYTOCHROME P450"/>
    <property type="match status" value="1"/>
</dbReference>
<evidence type="ECO:0000256" key="1">
    <source>
        <dbReference type="ARBA" id="ARBA00001971"/>
    </source>
</evidence>
<accession>D8S9R0</accession>
<dbReference type="Gene3D" id="1.10.630.10">
    <property type="entry name" value="Cytochrome P450"/>
    <property type="match status" value="1"/>
</dbReference>
<evidence type="ECO:0000313" key="10">
    <source>
        <dbReference type="EMBL" id="EFJ18861.1"/>
    </source>
</evidence>
<dbReference type="AlphaFoldDB" id="D8S9R0"/>
<dbReference type="GO" id="GO:0005506">
    <property type="term" value="F:iron ion binding"/>
    <property type="evidence" value="ECO:0007669"/>
    <property type="project" value="InterPro"/>
</dbReference>
<name>D8S9R0_SELML</name>
<reference evidence="10 11" key="1">
    <citation type="journal article" date="2011" name="Science">
        <title>The Selaginella genome identifies genetic changes associated with the evolution of vascular plants.</title>
        <authorList>
            <person name="Banks J.A."/>
            <person name="Nishiyama T."/>
            <person name="Hasebe M."/>
            <person name="Bowman J.L."/>
            <person name="Gribskov M."/>
            <person name="dePamphilis C."/>
            <person name="Albert V.A."/>
            <person name="Aono N."/>
            <person name="Aoyama T."/>
            <person name="Ambrose B.A."/>
            <person name="Ashton N.W."/>
            <person name="Axtell M.J."/>
            <person name="Barker E."/>
            <person name="Barker M.S."/>
            <person name="Bennetzen J.L."/>
            <person name="Bonawitz N.D."/>
            <person name="Chapple C."/>
            <person name="Cheng C."/>
            <person name="Correa L.G."/>
            <person name="Dacre M."/>
            <person name="DeBarry J."/>
            <person name="Dreyer I."/>
            <person name="Elias M."/>
            <person name="Engstrom E.M."/>
            <person name="Estelle M."/>
            <person name="Feng L."/>
            <person name="Finet C."/>
            <person name="Floyd S.K."/>
            <person name="Frommer W.B."/>
            <person name="Fujita T."/>
            <person name="Gramzow L."/>
            <person name="Gutensohn M."/>
            <person name="Harholt J."/>
            <person name="Hattori M."/>
            <person name="Heyl A."/>
            <person name="Hirai T."/>
            <person name="Hiwatashi Y."/>
            <person name="Ishikawa M."/>
            <person name="Iwata M."/>
            <person name="Karol K.G."/>
            <person name="Koehler B."/>
            <person name="Kolukisaoglu U."/>
            <person name="Kubo M."/>
            <person name="Kurata T."/>
            <person name="Lalonde S."/>
            <person name="Li K."/>
            <person name="Li Y."/>
            <person name="Litt A."/>
            <person name="Lyons E."/>
            <person name="Manning G."/>
            <person name="Maruyama T."/>
            <person name="Michael T.P."/>
            <person name="Mikami K."/>
            <person name="Miyazaki S."/>
            <person name="Morinaga S."/>
            <person name="Murata T."/>
            <person name="Mueller-Roeber B."/>
            <person name="Nelson D.R."/>
            <person name="Obara M."/>
            <person name="Oguri Y."/>
            <person name="Olmstead R.G."/>
            <person name="Onodera N."/>
            <person name="Petersen B.L."/>
            <person name="Pils B."/>
            <person name="Prigge M."/>
            <person name="Rensing S.A."/>
            <person name="Riano-Pachon D.M."/>
            <person name="Roberts A.W."/>
            <person name="Sato Y."/>
            <person name="Scheller H.V."/>
            <person name="Schulz B."/>
            <person name="Schulz C."/>
            <person name="Shakirov E.V."/>
            <person name="Shibagaki N."/>
            <person name="Shinohara N."/>
            <person name="Shippen D.E."/>
            <person name="Soerensen I."/>
            <person name="Sotooka R."/>
            <person name="Sugimoto N."/>
            <person name="Sugita M."/>
            <person name="Sumikawa N."/>
            <person name="Tanurdzic M."/>
            <person name="Theissen G."/>
            <person name="Ulvskov P."/>
            <person name="Wakazuki S."/>
            <person name="Weng J.K."/>
            <person name="Willats W.W."/>
            <person name="Wipf D."/>
            <person name="Wolf P.G."/>
            <person name="Yang L."/>
            <person name="Zimmer A.D."/>
            <person name="Zhu Q."/>
            <person name="Mitros T."/>
            <person name="Hellsten U."/>
            <person name="Loque D."/>
            <person name="Otillar R."/>
            <person name="Salamov A."/>
            <person name="Schmutz J."/>
            <person name="Shapiro H."/>
            <person name="Lindquist E."/>
            <person name="Lucas S."/>
            <person name="Rokhsar D."/>
            <person name="Grigoriev I.V."/>
        </authorList>
    </citation>
    <scope>NUCLEOTIDE SEQUENCE [LARGE SCALE GENOMIC DNA]</scope>
</reference>
<evidence type="ECO:0000313" key="11">
    <source>
        <dbReference type="Proteomes" id="UP000001514"/>
    </source>
</evidence>
<dbReference type="GO" id="GO:0004497">
    <property type="term" value="F:monooxygenase activity"/>
    <property type="evidence" value="ECO:0007669"/>
    <property type="project" value="UniProtKB-KW"/>
</dbReference>
<evidence type="ECO:0000256" key="7">
    <source>
        <dbReference type="ARBA" id="ARBA00023004"/>
    </source>
</evidence>
<gene>
    <name evidence="10" type="primary">CYP797E2</name>
    <name evidence="10" type="ORF">SELMODRAFT_419691</name>
</gene>
<comment type="similarity">
    <text evidence="3">Belongs to the cytochrome P450 family.</text>
</comment>
<protein>
    <submittedName>
        <fullName evidence="10">Uncharacterized protein CYP797E2</fullName>
    </submittedName>
</protein>
<evidence type="ECO:0000256" key="8">
    <source>
        <dbReference type="ARBA" id="ARBA00023033"/>
    </source>
</evidence>
<evidence type="ECO:0000256" key="6">
    <source>
        <dbReference type="ARBA" id="ARBA00023002"/>
    </source>
</evidence>
<evidence type="ECO:0000256" key="5">
    <source>
        <dbReference type="ARBA" id="ARBA00022723"/>
    </source>
</evidence>
<keyword evidence="11" id="KW-1185">Reference proteome</keyword>
<dbReference type="GO" id="GO:0016020">
    <property type="term" value="C:membrane"/>
    <property type="evidence" value="ECO:0007669"/>
    <property type="project" value="UniProtKB-SubCell"/>
</dbReference>
<keyword evidence="7" id="KW-0408">Iron</keyword>
<comment type="subcellular location">
    <subcellularLocation>
        <location evidence="2">Membrane</location>
    </subcellularLocation>
</comment>
<keyword evidence="8" id="KW-0503">Monooxygenase</keyword>
<sequence length="254" mass="29069">MAWMIPAIVISSPDLAKQVFKAEDSTFSFRPYLLVGEHSGYNFKGIALASGNHWKSMRGICTTELFTVKCIDSFFWVRMEELSYFVSSLAQACKDQSIVDAREHLTGLTLKVQTRILMSKRFPGENLSGDELAEARVFKDYDNTKFLLCFPHDIWIFIAKPTPLCMRLSLFLLPEFPMTKHSRGGFDNLLVISSVLKQSIHEIRCGVGFVGFVFVDDLLEEFVLLGSNSFGLWYVPVEPRWYKLTYMELESKLD</sequence>
<evidence type="ECO:0000256" key="4">
    <source>
        <dbReference type="ARBA" id="ARBA00022617"/>
    </source>
</evidence>
<dbReference type="InterPro" id="IPR001128">
    <property type="entry name" value="Cyt_P450"/>
</dbReference>
<organism evidence="11">
    <name type="scientific">Selaginella moellendorffii</name>
    <name type="common">Spikemoss</name>
    <dbReference type="NCBI Taxonomy" id="88036"/>
    <lineage>
        <taxon>Eukaryota</taxon>
        <taxon>Viridiplantae</taxon>
        <taxon>Streptophyta</taxon>
        <taxon>Embryophyta</taxon>
        <taxon>Tracheophyta</taxon>
        <taxon>Lycopodiopsida</taxon>
        <taxon>Selaginellales</taxon>
        <taxon>Selaginellaceae</taxon>
        <taxon>Selaginella</taxon>
    </lineage>
</organism>
<dbReference type="PANTHER" id="PTHR47943">
    <property type="entry name" value="CYTOCHROME P450 93A3-LIKE"/>
    <property type="match status" value="1"/>
</dbReference>
<dbReference type="GO" id="GO:0016705">
    <property type="term" value="F:oxidoreductase activity, acting on paired donors, with incorporation or reduction of molecular oxygen"/>
    <property type="evidence" value="ECO:0007669"/>
    <property type="project" value="InterPro"/>
</dbReference>
<keyword evidence="6" id="KW-0560">Oxidoreductase</keyword>
<dbReference type="Gramene" id="EFJ18861">
    <property type="protein sequence ID" value="EFJ18861"/>
    <property type="gene ID" value="SELMODRAFT_419691"/>
</dbReference>
<dbReference type="GO" id="GO:0020037">
    <property type="term" value="F:heme binding"/>
    <property type="evidence" value="ECO:0007669"/>
    <property type="project" value="InterPro"/>
</dbReference>
<proteinExistence type="inferred from homology"/>
<dbReference type="EMBL" id="GL377608">
    <property type="protein sequence ID" value="EFJ18861.1"/>
    <property type="molecule type" value="Genomic_DNA"/>
</dbReference>
<comment type="cofactor">
    <cofactor evidence="1">
        <name>heme</name>
        <dbReference type="ChEBI" id="CHEBI:30413"/>
    </cofactor>
</comment>
<evidence type="ECO:0000256" key="3">
    <source>
        <dbReference type="ARBA" id="ARBA00010617"/>
    </source>
</evidence>
<dbReference type="eggNOG" id="KOG0156">
    <property type="taxonomic scope" value="Eukaryota"/>
</dbReference>
<dbReference type="SUPFAM" id="SSF48264">
    <property type="entry name" value="Cytochrome P450"/>
    <property type="match status" value="1"/>
</dbReference>
<dbReference type="KEGG" id="smo:SELMODRAFT_419691"/>
<evidence type="ECO:0000256" key="9">
    <source>
        <dbReference type="ARBA" id="ARBA00023136"/>
    </source>
</evidence>
<keyword evidence="5" id="KW-0479">Metal-binding</keyword>
<dbReference type="Proteomes" id="UP000001514">
    <property type="component" value="Unassembled WGS sequence"/>
</dbReference>